<keyword evidence="1" id="KW-0472">Membrane</keyword>
<dbReference type="EMBL" id="UGPG01000001">
    <property type="protein sequence ID" value="STY45508.1"/>
    <property type="molecule type" value="Genomic_DNA"/>
</dbReference>
<feature type="transmembrane region" description="Helical" evidence="1">
    <location>
        <begin position="34"/>
        <end position="56"/>
    </location>
</feature>
<keyword evidence="1" id="KW-0812">Transmembrane</keyword>
<protein>
    <submittedName>
        <fullName evidence="2">Uncharacterized protein</fullName>
    </submittedName>
</protein>
<evidence type="ECO:0000313" key="2">
    <source>
        <dbReference type="EMBL" id="STY45508.1"/>
    </source>
</evidence>
<feature type="transmembrane region" description="Helical" evidence="1">
    <location>
        <begin position="6"/>
        <end position="27"/>
    </location>
</feature>
<keyword evidence="1" id="KW-1133">Transmembrane helix</keyword>
<accession>A0A378MGP0</accession>
<name>A0A378MGP0_LISGR</name>
<organism evidence="2 3">
    <name type="scientific">Listeria grayi</name>
    <name type="common">Listeria murrayi</name>
    <dbReference type="NCBI Taxonomy" id="1641"/>
    <lineage>
        <taxon>Bacteria</taxon>
        <taxon>Bacillati</taxon>
        <taxon>Bacillota</taxon>
        <taxon>Bacilli</taxon>
        <taxon>Bacillales</taxon>
        <taxon>Listeriaceae</taxon>
        <taxon>Listeria</taxon>
    </lineage>
</organism>
<proteinExistence type="predicted"/>
<dbReference type="AlphaFoldDB" id="A0A378MGP0"/>
<evidence type="ECO:0000313" key="3">
    <source>
        <dbReference type="Proteomes" id="UP000254879"/>
    </source>
</evidence>
<evidence type="ECO:0000256" key="1">
    <source>
        <dbReference type="SAM" id="Phobius"/>
    </source>
</evidence>
<sequence>MSLVNVVLILLVFGSYKVGLNGVLIIRDFTITDIFILLITSVIVTVILTIFIYPWLAKKITSFTNKNTDISISNKNLIETIYEKKGCTNCYAYIFTLDNVFIESGNFKGWSQNKLEIALAGERGFSKSINKFKYQDILNYIEKSPDDWDCILYLDKNIKIYLEKVN</sequence>
<gene>
    <name evidence="2" type="ORF">NCTC10815_02888</name>
</gene>
<dbReference type="Proteomes" id="UP000254879">
    <property type="component" value="Unassembled WGS sequence"/>
</dbReference>
<reference evidence="2 3" key="1">
    <citation type="submission" date="2018-06" db="EMBL/GenBank/DDBJ databases">
        <authorList>
            <consortium name="Pathogen Informatics"/>
            <person name="Doyle S."/>
        </authorList>
    </citation>
    <scope>NUCLEOTIDE SEQUENCE [LARGE SCALE GENOMIC DNA]</scope>
    <source>
        <strain evidence="3">NCTC 10815</strain>
    </source>
</reference>